<reference evidence="11 12" key="2">
    <citation type="submission" date="2015-05" db="EMBL/GenBank/DDBJ databases">
        <authorList>
            <person name="Morales-Cruz A."/>
            <person name="Amrine K.C."/>
            <person name="Cantu D."/>
        </authorList>
    </citation>
    <scope>NUCLEOTIDE SEQUENCE [LARGE SCALE GENOMIC DNA]</scope>
    <source>
        <strain evidence="11">DA912</strain>
    </source>
</reference>
<evidence type="ECO:0000313" key="12">
    <source>
        <dbReference type="Proteomes" id="UP000034680"/>
    </source>
</evidence>
<sequence>MVLEKDTEQATSPGSATPPADAVSSDGSAGSGRPVKFMGAMGHSLTVMQTLFIVMPSFICFGYNQAGLGGLITMEDWAKTFPQIDTIHFTGKEKSAHSTLQGLVVATFVIGAVIGALSCSWSGDKFGRRNVIFVAGVASLVGIILEASSFSLAQLIVGRILVGFGVGQLSSIVPVWQSETAGASNRGRHVVIDGLFVCMGYMLESWINLGFFEFKTGPVTWRPPIAIAVVFSMVIISCIYLLPESPRWLVMKNKTEEARRVIAAFRAKPLDSIEVQTELQGIEYSLEEKTGHKVKLTDMLSMGEDKLLYRFGLCMLLQFYQQLSGTNLISVYATIIFQSNLGMSSESARALTGGALTWKFLASFIAFFTIDRLGRRAVFMISGGGMCACMVALAITTSMGSENKPAQIAAGVFIYLFNTFVPIGFLGANFLYCTEVAPIRLRMAMSSISTAHHWLWNFVIVMITPVALDTIGWQYYIVFATVGFCIPVTVYFFYPETMGRNLEEIDMMFKDSPSIWATVKFAKNRPIGMPTEFVQDKSKHATTHVE</sequence>
<feature type="transmembrane region" description="Helical" evidence="9">
    <location>
        <begin position="444"/>
        <end position="467"/>
    </location>
</feature>
<evidence type="ECO:0000256" key="7">
    <source>
        <dbReference type="RuleBase" id="RU003346"/>
    </source>
</evidence>
<comment type="subcellular location">
    <subcellularLocation>
        <location evidence="1">Membrane</location>
        <topology evidence="1">Multi-pass membrane protein</topology>
    </subcellularLocation>
</comment>
<protein>
    <submittedName>
        <fullName evidence="11">Putative sugar transporter stl1</fullName>
    </submittedName>
</protein>
<feature type="transmembrane region" description="Helical" evidence="9">
    <location>
        <begin position="131"/>
        <end position="150"/>
    </location>
</feature>
<dbReference type="PRINTS" id="PR00171">
    <property type="entry name" value="SUGRTRNSPORT"/>
</dbReference>
<comment type="caution">
    <text evidence="11">The sequence shown here is derived from an EMBL/GenBank/DDBJ whole genome shotgun (WGS) entry which is preliminary data.</text>
</comment>
<organism evidence="11 12">
    <name type="scientific">Diaporthe ampelina</name>
    <dbReference type="NCBI Taxonomy" id="1214573"/>
    <lineage>
        <taxon>Eukaryota</taxon>
        <taxon>Fungi</taxon>
        <taxon>Dikarya</taxon>
        <taxon>Ascomycota</taxon>
        <taxon>Pezizomycotina</taxon>
        <taxon>Sordariomycetes</taxon>
        <taxon>Sordariomycetidae</taxon>
        <taxon>Diaporthales</taxon>
        <taxon>Diaporthaceae</taxon>
        <taxon>Diaporthe</taxon>
    </lineage>
</organism>
<dbReference type="PANTHER" id="PTHR48022:SF45">
    <property type="entry name" value="MAJOR FACILITATOR SUPERFAMILY (MFS) PROFILE DOMAIN-CONTAINING PROTEIN-RELATED"/>
    <property type="match status" value="1"/>
</dbReference>
<keyword evidence="5 9" id="KW-1133">Transmembrane helix</keyword>
<feature type="transmembrane region" description="Helical" evidence="9">
    <location>
        <begin position="350"/>
        <end position="370"/>
    </location>
</feature>
<dbReference type="InterPro" id="IPR050360">
    <property type="entry name" value="MFS_Sugar_Transporters"/>
</dbReference>
<keyword evidence="4 9" id="KW-0812">Transmembrane</keyword>
<evidence type="ECO:0000256" key="8">
    <source>
        <dbReference type="SAM" id="MobiDB-lite"/>
    </source>
</evidence>
<keyword evidence="11" id="KW-0762">Sugar transport</keyword>
<dbReference type="Pfam" id="PF00083">
    <property type="entry name" value="Sugar_tr"/>
    <property type="match status" value="1"/>
</dbReference>
<proteinExistence type="inferred from homology"/>
<dbReference type="Gene3D" id="1.20.1250.20">
    <property type="entry name" value="MFS general substrate transporter like domains"/>
    <property type="match status" value="1"/>
</dbReference>
<dbReference type="GO" id="GO:0005351">
    <property type="term" value="F:carbohydrate:proton symporter activity"/>
    <property type="evidence" value="ECO:0007669"/>
    <property type="project" value="TreeGrafter"/>
</dbReference>
<dbReference type="FunFam" id="1.20.1250.20:FF:000090">
    <property type="entry name" value="MFS sugar transporter, putative"/>
    <property type="match status" value="1"/>
</dbReference>
<feature type="transmembrane region" description="Helical" evidence="9">
    <location>
        <begin position="408"/>
        <end position="432"/>
    </location>
</feature>
<feature type="transmembrane region" description="Helical" evidence="9">
    <location>
        <begin position="224"/>
        <end position="242"/>
    </location>
</feature>
<dbReference type="GO" id="GO:0016020">
    <property type="term" value="C:membrane"/>
    <property type="evidence" value="ECO:0007669"/>
    <property type="project" value="UniProtKB-SubCell"/>
</dbReference>
<evidence type="ECO:0000259" key="10">
    <source>
        <dbReference type="PROSITE" id="PS50850"/>
    </source>
</evidence>
<feature type="transmembrane region" description="Helical" evidence="9">
    <location>
        <begin position="100"/>
        <end position="119"/>
    </location>
</feature>
<dbReference type="InterPro" id="IPR036259">
    <property type="entry name" value="MFS_trans_sf"/>
</dbReference>
<dbReference type="OrthoDB" id="6612291at2759"/>
<evidence type="ECO:0000256" key="5">
    <source>
        <dbReference type="ARBA" id="ARBA00022989"/>
    </source>
</evidence>
<feature type="transmembrane region" description="Helical" evidence="9">
    <location>
        <begin position="190"/>
        <end position="212"/>
    </location>
</feature>
<feature type="compositionally biased region" description="Low complexity" evidence="8">
    <location>
        <begin position="20"/>
        <end position="29"/>
    </location>
</feature>
<feature type="domain" description="Major facilitator superfamily (MFS) profile" evidence="10">
    <location>
        <begin position="50"/>
        <end position="498"/>
    </location>
</feature>
<name>A0A0G2FMJ0_9PEZI</name>
<dbReference type="PROSITE" id="PS00216">
    <property type="entry name" value="SUGAR_TRANSPORT_1"/>
    <property type="match status" value="1"/>
</dbReference>
<evidence type="ECO:0000256" key="2">
    <source>
        <dbReference type="ARBA" id="ARBA00010992"/>
    </source>
</evidence>
<dbReference type="InterPro" id="IPR020846">
    <property type="entry name" value="MFS_dom"/>
</dbReference>
<dbReference type="PROSITE" id="PS50850">
    <property type="entry name" value="MFS"/>
    <property type="match status" value="1"/>
</dbReference>
<dbReference type="NCBIfam" id="TIGR00879">
    <property type="entry name" value="SP"/>
    <property type="match status" value="1"/>
</dbReference>
<dbReference type="InterPro" id="IPR005828">
    <property type="entry name" value="MFS_sugar_transport-like"/>
</dbReference>
<evidence type="ECO:0000256" key="3">
    <source>
        <dbReference type="ARBA" id="ARBA00022448"/>
    </source>
</evidence>
<feature type="region of interest" description="Disordered" evidence="8">
    <location>
        <begin position="1"/>
        <end position="29"/>
    </location>
</feature>
<evidence type="ECO:0000256" key="4">
    <source>
        <dbReference type="ARBA" id="ARBA00022692"/>
    </source>
</evidence>
<dbReference type="InterPro" id="IPR005829">
    <property type="entry name" value="Sugar_transporter_CS"/>
</dbReference>
<keyword evidence="12" id="KW-1185">Reference proteome</keyword>
<evidence type="ECO:0000256" key="1">
    <source>
        <dbReference type="ARBA" id="ARBA00004141"/>
    </source>
</evidence>
<feature type="transmembrane region" description="Helical" evidence="9">
    <location>
        <begin position="473"/>
        <end position="494"/>
    </location>
</feature>
<evidence type="ECO:0000313" key="11">
    <source>
        <dbReference type="EMBL" id="KKY35577.1"/>
    </source>
</evidence>
<dbReference type="PANTHER" id="PTHR48022">
    <property type="entry name" value="PLASTIDIC GLUCOSE TRANSPORTER 4"/>
    <property type="match status" value="1"/>
</dbReference>
<feature type="transmembrane region" description="Helical" evidence="9">
    <location>
        <begin position="156"/>
        <end position="178"/>
    </location>
</feature>
<accession>A0A0G2FMJ0</accession>
<comment type="similarity">
    <text evidence="2 7">Belongs to the major facilitator superfamily. Sugar transporter (TC 2.A.1.1) family.</text>
</comment>
<dbReference type="EMBL" id="LCUC01000152">
    <property type="protein sequence ID" value="KKY35577.1"/>
    <property type="molecule type" value="Genomic_DNA"/>
</dbReference>
<dbReference type="Proteomes" id="UP000034680">
    <property type="component" value="Unassembled WGS sequence"/>
</dbReference>
<dbReference type="SUPFAM" id="SSF103473">
    <property type="entry name" value="MFS general substrate transporter"/>
    <property type="match status" value="1"/>
</dbReference>
<keyword evidence="6 9" id="KW-0472">Membrane</keyword>
<evidence type="ECO:0000256" key="6">
    <source>
        <dbReference type="ARBA" id="ARBA00023136"/>
    </source>
</evidence>
<gene>
    <name evidence="11" type="ORF">UCDDA912_g04358</name>
</gene>
<dbReference type="InterPro" id="IPR003663">
    <property type="entry name" value="Sugar/inositol_transpt"/>
</dbReference>
<feature type="transmembrane region" description="Helical" evidence="9">
    <location>
        <begin position="45"/>
        <end position="64"/>
    </location>
</feature>
<reference evidence="11 12" key="1">
    <citation type="submission" date="2015-05" db="EMBL/GenBank/DDBJ databases">
        <title>Distinctive expansion of gene families associated with plant cell wall degradation and secondary metabolism in the genomes of grapevine trunk pathogens.</title>
        <authorList>
            <person name="Lawrence D.P."/>
            <person name="Travadon R."/>
            <person name="Rolshausen P.E."/>
            <person name="Baumgartner K."/>
        </authorList>
    </citation>
    <scope>NUCLEOTIDE SEQUENCE [LARGE SCALE GENOMIC DNA]</scope>
    <source>
        <strain evidence="11">DA912</strain>
    </source>
</reference>
<dbReference type="AlphaFoldDB" id="A0A0G2FMJ0"/>
<keyword evidence="3 7" id="KW-0813">Transport</keyword>
<evidence type="ECO:0000256" key="9">
    <source>
        <dbReference type="SAM" id="Phobius"/>
    </source>
</evidence>
<feature type="transmembrane region" description="Helical" evidence="9">
    <location>
        <begin position="377"/>
        <end position="396"/>
    </location>
</feature>